<accession>A0A486VYV7</accession>
<name>A0A486VYV7_KLEPN</name>
<gene>
    <name evidence="1" type="ORF">SAMEA4873563_04467</name>
</gene>
<evidence type="ECO:0000313" key="1">
    <source>
        <dbReference type="EMBL" id="VGM55685.1"/>
    </source>
</evidence>
<protein>
    <submittedName>
        <fullName evidence="1">Uncharacterized protein</fullName>
    </submittedName>
</protein>
<reference evidence="1" key="1">
    <citation type="submission" date="2019-03" db="EMBL/GenBank/DDBJ databases">
        <authorList>
            <consortium name="Pathogen Informatics"/>
        </authorList>
    </citation>
    <scope>NUCLEOTIDE SEQUENCE</scope>
    <source>
        <strain evidence="1">5012STDY7626362</strain>
    </source>
</reference>
<dbReference type="AlphaFoldDB" id="A0A486VYV7"/>
<organism evidence="1">
    <name type="scientific">Klebsiella pneumoniae</name>
    <dbReference type="NCBI Taxonomy" id="573"/>
    <lineage>
        <taxon>Bacteria</taxon>
        <taxon>Pseudomonadati</taxon>
        <taxon>Pseudomonadota</taxon>
        <taxon>Gammaproteobacteria</taxon>
        <taxon>Enterobacterales</taxon>
        <taxon>Enterobacteriaceae</taxon>
        <taxon>Klebsiella/Raoultella group</taxon>
        <taxon>Klebsiella</taxon>
        <taxon>Klebsiella pneumoniae complex</taxon>
    </lineage>
</organism>
<dbReference type="EMBL" id="CAAHDH010000007">
    <property type="protein sequence ID" value="VGM55685.1"/>
    <property type="molecule type" value="Genomic_DNA"/>
</dbReference>
<proteinExistence type="predicted"/>
<sequence length="74" mass="8521">MSAYHTSGTNQSAQSPRVAKADNYLFTDVIPREDEVAETLTWTPKILERKSVRARIYERVRDVIDTFINGMRGF</sequence>